<keyword evidence="2" id="KW-1185">Reference proteome</keyword>
<name>A0AAD7IML8_9AGAR</name>
<gene>
    <name evidence="1" type="ORF">B0H16DRAFT_1558480</name>
</gene>
<proteinExistence type="predicted"/>
<sequence length="175" mass="19198">MLPASRYPSLASLLGRIFLVFLPHCLVLPLDLLLTTSTFRISAEWHKSGVLAIPWHLLPSFSLNINMCATTTQMDGARVLPTGFARSSPALTAMPSRETHRRSVAGPELWPTCSTGGAGQRSTSCKAPLVQCWFVVPSSYLYLQEAEKVSSITVLRTTKKIEFWIVSKPPIGLKA</sequence>
<dbReference type="EMBL" id="JARKIB010000083">
    <property type="protein sequence ID" value="KAJ7745318.1"/>
    <property type="molecule type" value="Genomic_DNA"/>
</dbReference>
<organism evidence="1 2">
    <name type="scientific">Mycena metata</name>
    <dbReference type="NCBI Taxonomy" id="1033252"/>
    <lineage>
        <taxon>Eukaryota</taxon>
        <taxon>Fungi</taxon>
        <taxon>Dikarya</taxon>
        <taxon>Basidiomycota</taxon>
        <taxon>Agaricomycotina</taxon>
        <taxon>Agaricomycetes</taxon>
        <taxon>Agaricomycetidae</taxon>
        <taxon>Agaricales</taxon>
        <taxon>Marasmiineae</taxon>
        <taxon>Mycenaceae</taxon>
        <taxon>Mycena</taxon>
    </lineage>
</organism>
<accession>A0AAD7IML8</accession>
<reference evidence="1" key="1">
    <citation type="submission" date="2023-03" db="EMBL/GenBank/DDBJ databases">
        <title>Massive genome expansion in bonnet fungi (Mycena s.s.) driven by repeated elements and novel gene families across ecological guilds.</title>
        <authorList>
            <consortium name="Lawrence Berkeley National Laboratory"/>
            <person name="Harder C.B."/>
            <person name="Miyauchi S."/>
            <person name="Viragh M."/>
            <person name="Kuo A."/>
            <person name="Thoen E."/>
            <person name="Andreopoulos B."/>
            <person name="Lu D."/>
            <person name="Skrede I."/>
            <person name="Drula E."/>
            <person name="Henrissat B."/>
            <person name="Morin E."/>
            <person name="Kohler A."/>
            <person name="Barry K."/>
            <person name="LaButti K."/>
            <person name="Morin E."/>
            <person name="Salamov A."/>
            <person name="Lipzen A."/>
            <person name="Mereny Z."/>
            <person name="Hegedus B."/>
            <person name="Baldrian P."/>
            <person name="Stursova M."/>
            <person name="Weitz H."/>
            <person name="Taylor A."/>
            <person name="Grigoriev I.V."/>
            <person name="Nagy L.G."/>
            <person name="Martin F."/>
            <person name="Kauserud H."/>
        </authorList>
    </citation>
    <scope>NUCLEOTIDE SEQUENCE</scope>
    <source>
        <strain evidence="1">CBHHK182m</strain>
    </source>
</reference>
<protein>
    <submittedName>
        <fullName evidence="1">Uncharacterized protein</fullName>
    </submittedName>
</protein>
<dbReference type="Proteomes" id="UP001215598">
    <property type="component" value="Unassembled WGS sequence"/>
</dbReference>
<evidence type="ECO:0000313" key="2">
    <source>
        <dbReference type="Proteomes" id="UP001215598"/>
    </source>
</evidence>
<evidence type="ECO:0000313" key="1">
    <source>
        <dbReference type="EMBL" id="KAJ7745318.1"/>
    </source>
</evidence>
<comment type="caution">
    <text evidence="1">The sequence shown here is derived from an EMBL/GenBank/DDBJ whole genome shotgun (WGS) entry which is preliminary data.</text>
</comment>
<dbReference type="AlphaFoldDB" id="A0AAD7IML8"/>